<dbReference type="Proteomes" id="UP000050795">
    <property type="component" value="Unassembled WGS sequence"/>
</dbReference>
<organism evidence="2 3">
    <name type="scientific">Trichobilharzia regenti</name>
    <name type="common">Nasal bird schistosome</name>
    <dbReference type="NCBI Taxonomy" id="157069"/>
    <lineage>
        <taxon>Eukaryota</taxon>
        <taxon>Metazoa</taxon>
        <taxon>Spiralia</taxon>
        <taxon>Lophotrochozoa</taxon>
        <taxon>Platyhelminthes</taxon>
        <taxon>Trematoda</taxon>
        <taxon>Digenea</taxon>
        <taxon>Strigeidida</taxon>
        <taxon>Schistosomatoidea</taxon>
        <taxon>Schistosomatidae</taxon>
        <taxon>Trichobilharzia</taxon>
    </lineage>
</organism>
<name>A0AA85IW19_TRIRE</name>
<evidence type="ECO:0000313" key="2">
    <source>
        <dbReference type="Proteomes" id="UP000050795"/>
    </source>
</evidence>
<keyword evidence="2" id="KW-1185">Reference proteome</keyword>
<feature type="region of interest" description="Disordered" evidence="1">
    <location>
        <begin position="1"/>
        <end position="29"/>
    </location>
</feature>
<reference evidence="3" key="2">
    <citation type="submission" date="2023-11" db="UniProtKB">
        <authorList>
            <consortium name="WormBaseParasite"/>
        </authorList>
    </citation>
    <scope>IDENTIFICATION</scope>
</reference>
<evidence type="ECO:0000256" key="1">
    <source>
        <dbReference type="SAM" id="MobiDB-lite"/>
    </source>
</evidence>
<evidence type="ECO:0000313" key="3">
    <source>
        <dbReference type="WBParaSite" id="TREG1_112210.1"/>
    </source>
</evidence>
<accession>A0AA85IW19</accession>
<sequence length="143" mass="16727">MSNGGEWWRPTSLPPSGYRQKSNEASEGNASYYPFSTELGYRVFKRLLEIERATDTQQENNQVYKVKTVKQIDSDSNHFYLKGSCSQNPTVKEEDKCVPFYRSDVDDRLVQSNYQSTPWSNETISEEFHLHLRCDIDFDDFEC</sequence>
<dbReference type="WBParaSite" id="TREG1_112210.1">
    <property type="protein sequence ID" value="TREG1_112210.1"/>
    <property type="gene ID" value="TREG1_112210"/>
</dbReference>
<reference evidence="2" key="1">
    <citation type="submission" date="2022-06" db="EMBL/GenBank/DDBJ databases">
        <authorList>
            <person name="Berger JAMES D."/>
            <person name="Berger JAMES D."/>
        </authorList>
    </citation>
    <scope>NUCLEOTIDE SEQUENCE [LARGE SCALE GENOMIC DNA]</scope>
</reference>
<protein>
    <submittedName>
        <fullName evidence="3">Uncharacterized protein</fullName>
    </submittedName>
</protein>
<proteinExistence type="predicted"/>
<feature type="compositionally biased region" description="Polar residues" evidence="1">
    <location>
        <begin position="19"/>
        <end position="29"/>
    </location>
</feature>
<dbReference type="AlphaFoldDB" id="A0AA85IW19"/>